<dbReference type="PRINTS" id="PR00757">
    <property type="entry name" value="AMINEOXDASEF"/>
</dbReference>
<sequence length="594" mass="66538">MSRLNVGIVGGGIAGLYTALLLQSQGHSVRIFEGTDRVGGRVHTHYFTREKNQYYEAGAMRIPNSNFHKIVFQLIDHVNSRVPRDKDMKIKLIKYVLNAAGNDIYINGHRPAVQAYATTPASVGWDVPEDYKHKTAKELLDEAIGEFIEALRGDFNAAFEEIVDKFDDYTFRLYCSLVMGWPTEVIDFVETVTSQTNQFTLSVPELVMQNMDFDEANWKTIDQGMSRLPQAMAYLVGYSNITFGARVTGLEVTDDDRVSIAATGYEGSVSAKFDRVVLAIPPAALRVITNRPRWSVDKEMAIRSMHFEALYKIGMRFKTRFWERVKESPCAGGQSTTDLPIRWIVFPSNGIGEDGPGVLLVYAWMTDASNWLPLTPLERRSLALQCVAKMYQGKSYGDDKVDVYDLLIETSDAIWSDSTATGDAMFLPGQFRARFNVARRPEGNIYFAGEHLSYHHTWITGAANSALKVVRDMLHNQNISPLDKLVGAEHQPLVPNCSIKDGDFIRYPVKEDENCSQGNVKIDPTNSPMIPFKFESYTDTSDNNPPDQFRHLRPSAPEETESIYDFPTQLGMSKTVLGAVTTILKSSNAIEGVV</sequence>
<dbReference type="Gene3D" id="1.10.405.10">
    <property type="entry name" value="Guanine Nucleotide Dissociation Inhibitor, domain 1"/>
    <property type="match status" value="1"/>
</dbReference>
<dbReference type="OrthoDB" id="7777654at2759"/>
<dbReference type="KEGG" id="ela:UCREL1_5018"/>
<dbReference type="eggNOG" id="KOG0029">
    <property type="taxonomic scope" value="Eukaryota"/>
</dbReference>
<dbReference type="AlphaFoldDB" id="M7TML2"/>
<dbReference type="PANTHER" id="PTHR10742:SF342">
    <property type="entry name" value="AMINE OXIDASE"/>
    <property type="match status" value="1"/>
</dbReference>
<dbReference type="InterPro" id="IPR001613">
    <property type="entry name" value="Flavin_amine_oxidase"/>
</dbReference>
<dbReference type="SUPFAM" id="SSF51905">
    <property type="entry name" value="FAD/NAD(P)-binding domain"/>
    <property type="match status" value="1"/>
</dbReference>
<dbReference type="GO" id="GO:0001716">
    <property type="term" value="F:L-amino-acid oxidase activity"/>
    <property type="evidence" value="ECO:0007669"/>
    <property type="project" value="TreeGrafter"/>
</dbReference>
<feature type="binding site" evidence="3">
    <location>
        <position position="362"/>
    </location>
    <ligand>
        <name>substrate</name>
    </ligand>
</feature>
<dbReference type="Gene3D" id="3.90.660.10">
    <property type="match status" value="1"/>
</dbReference>
<dbReference type="SUPFAM" id="SSF54373">
    <property type="entry name" value="FAD-linked reductases, C-terminal domain"/>
    <property type="match status" value="1"/>
</dbReference>
<reference evidence="7" key="1">
    <citation type="journal article" date="2013" name="Genome Announc.">
        <title>Draft genome sequence of the grapevine dieback fungus Eutypa lata UCR-EL1.</title>
        <authorList>
            <person name="Blanco-Ulate B."/>
            <person name="Rolshausen P.E."/>
            <person name="Cantu D."/>
        </authorList>
    </citation>
    <scope>NUCLEOTIDE SEQUENCE [LARGE SCALE GENOMIC DNA]</scope>
    <source>
        <strain evidence="7">UCR-EL1</strain>
    </source>
</reference>
<evidence type="ECO:0000256" key="2">
    <source>
        <dbReference type="ARBA" id="ARBA00023002"/>
    </source>
</evidence>
<feature type="binding site" evidence="3">
    <location>
        <position position="61"/>
    </location>
    <ligand>
        <name>substrate</name>
    </ligand>
</feature>
<evidence type="ECO:0000256" key="3">
    <source>
        <dbReference type="PIRSR" id="PIRSR601613-1"/>
    </source>
</evidence>
<feature type="binding site" evidence="3">
    <location>
        <position position="450"/>
    </location>
    <ligand>
        <name>FAD</name>
        <dbReference type="ChEBI" id="CHEBI:57692"/>
    </ligand>
</feature>
<comment type="cofactor">
    <cofactor evidence="1 4">
        <name>FAD</name>
        <dbReference type="ChEBI" id="CHEBI:57692"/>
    </cofactor>
</comment>
<keyword evidence="2 4" id="KW-0560">Oxidoreductase</keyword>
<evidence type="ECO:0000256" key="4">
    <source>
        <dbReference type="RuleBase" id="RU362067"/>
    </source>
</evidence>
<dbReference type="InterPro" id="IPR002937">
    <property type="entry name" value="Amino_oxidase"/>
</dbReference>
<comment type="similarity">
    <text evidence="4">Belongs to the flavin monoamine oxidase family.</text>
</comment>
<dbReference type="EMBL" id="KB706322">
    <property type="protein sequence ID" value="EMR67970.1"/>
    <property type="molecule type" value="Genomic_DNA"/>
</dbReference>
<dbReference type="InterPro" id="IPR050281">
    <property type="entry name" value="Flavin_monoamine_oxidase"/>
</dbReference>
<keyword evidence="4" id="KW-0274">FAD</keyword>
<dbReference type="Gene3D" id="3.50.50.60">
    <property type="entry name" value="FAD/NAD(P)-binding domain"/>
    <property type="match status" value="1"/>
</dbReference>
<dbReference type="GO" id="GO:0009063">
    <property type="term" value="P:amino acid catabolic process"/>
    <property type="evidence" value="ECO:0007669"/>
    <property type="project" value="TreeGrafter"/>
</dbReference>
<dbReference type="PANTHER" id="PTHR10742">
    <property type="entry name" value="FLAVIN MONOAMINE OXIDASE"/>
    <property type="match status" value="1"/>
</dbReference>
<gene>
    <name evidence="6" type="ORF">UCREL1_5018</name>
</gene>
<keyword evidence="7" id="KW-1185">Reference proteome</keyword>
<feature type="binding site" evidence="3">
    <location>
        <position position="247"/>
    </location>
    <ligand>
        <name>FAD</name>
        <dbReference type="ChEBI" id="CHEBI:57692"/>
    </ligand>
</feature>
<proteinExistence type="inferred from homology"/>
<evidence type="ECO:0000313" key="6">
    <source>
        <dbReference type="EMBL" id="EMR67970.1"/>
    </source>
</evidence>
<accession>M7TML2</accession>
<name>M7TML2_EUTLA</name>
<evidence type="ECO:0000256" key="1">
    <source>
        <dbReference type="ARBA" id="ARBA00001974"/>
    </source>
</evidence>
<feature type="binding site" evidence="3">
    <location>
        <begin position="58"/>
        <end position="61"/>
    </location>
    <ligand>
        <name>FAD</name>
        <dbReference type="ChEBI" id="CHEBI:57692"/>
    </ligand>
</feature>
<dbReference type="HOGENOM" id="CLU_004498_8_3_1"/>
<dbReference type="EC" id="1.4.3.-" evidence="4"/>
<protein>
    <recommendedName>
        <fullName evidence="4">Amine oxidase</fullName>
        <ecNumber evidence="4">1.4.3.-</ecNumber>
    </recommendedName>
</protein>
<dbReference type="InterPro" id="IPR036188">
    <property type="entry name" value="FAD/NAD-bd_sf"/>
</dbReference>
<dbReference type="Proteomes" id="UP000012174">
    <property type="component" value="Unassembled WGS sequence"/>
</dbReference>
<dbReference type="Pfam" id="PF01593">
    <property type="entry name" value="Amino_oxidase"/>
    <property type="match status" value="1"/>
</dbReference>
<evidence type="ECO:0000313" key="7">
    <source>
        <dbReference type="Proteomes" id="UP000012174"/>
    </source>
</evidence>
<dbReference type="OMA" id="ADWCVCT"/>
<evidence type="ECO:0000259" key="5">
    <source>
        <dbReference type="Pfam" id="PF01593"/>
    </source>
</evidence>
<organism evidence="6 7">
    <name type="scientific">Eutypa lata (strain UCR-EL1)</name>
    <name type="common">Grapevine dieback disease fungus</name>
    <name type="synonym">Eutypa armeniacae</name>
    <dbReference type="NCBI Taxonomy" id="1287681"/>
    <lineage>
        <taxon>Eukaryota</taxon>
        <taxon>Fungi</taxon>
        <taxon>Dikarya</taxon>
        <taxon>Ascomycota</taxon>
        <taxon>Pezizomycotina</taxon>
        <taxon>Sordariomycetes</taxon>
        <taxon>Xylariomycetidae</taxon>
        <taxon>Xylariales</taxon>
        <taxon>Diatrypaceae</taxon>
        <taxon>Eutypa</taxon>
    </lineage>
</organism>
<feature type="domain" description="Amine oxidase" evidence="5">
    <location>
        <begin position="13"/>
        <end position="474"/>
    </location>
</feature>
<keyword evidence="4" id="KW-0285">Flavoprotein</keyword>